<name>A0AAN8Y847_SOLBU</name>
<evidence type="ECO:0000313" key="6">
    <source>
        <dbReference type="EMBL" id="KAK6780313.1"/>
    </source>
</evidence>
<dbReference type="GO" id="GO:0047262">
    <property type="term" value="F:polygalacturonate 4-alpha-galacturonosyltransferase activity"/>
    <property type="evidence" value="ECO:0007669"/>
    <property type="project" value="InterPro"/>
</dbReference>
<dbReference type="SUPFAM" id="SSF53448">
    <property type="entry name" value="Nucleotide-diphospho-sugar transferases"/>
    <property type="match status" value="1"/>
</dbReference>
<comment type="pathway">
    <text evidence="1 5">Glycan metabolism; pectin biosynthesis.</text>
</comment>
<sequence length="399" mass="46061">MWSAEAIAAESTLLSLHFPCQFNIIGASQNCSTPASSNGSLELHSENRPFKHCIHYFCRGCLFPFIIPPFSLRLPLQSFSSLSSRSILGLKWDPFNSRVKDTVFALKEKLTQARKQGAWIAAKSIPESMHCLSMRLMEERIAHSEKYIDDGNPTPLEFEDPKLYNYAIFSDNVLAASVVVNSAVKNSKNPSQHVFHVATDKVNFWAMQVMFKMKDYSGAHIEVKVVEDFKFFNSSYVPLLKQLESAKMHATKDNMKFRNPTYLSIMNHLMFYLPEMNPKLHRILFLDDDVVVQRNLTGLWKIDMDGKFDPKACAWAFGMNFFDLDAWRREKSTEEYHYWQNMNENRTLWRLGTWPPGLITFYSTTKVLDRSWHVLDPHFNPSITCMISTMSLWSTSMGI</sequence>
<comment type="similarity">
    <text evidence="2 5">Belongs to the glycosyltransferase 8 family.</text>
</comment>
<dbReference type="Pfam" id="PF01501">
    <property type="entry name" value="Glyco_transf_8"/>
    <property type="match status" value="1"/>
</dbReference>
<reference evidence="6 7" key="1">
    <citation type="submission" date="2024-02" db="EMBL/GenBank/DDBJ databases">
        <title>de novo genome assembly of Solanum bulbocastanum strain 11H21.</title>
        <authorList>
            <person name="Hosaka A.J."/>
        </authorList>
    </citation>
    <scope>NUCLEOTIDE SEQUENCE [LARGE SCALE GENOMIC DNA]</scope>
    <source>
        <tissue evidence="6">Young leaves</tissue>
    </source>
</reference>
<dbReference type="Gene3D" id="3.90.550.10">
    <property type="entry name" value="Spore Coat Polysaccharide Biosynthesis Protein SpsA, Chain A"/>
    <property type="match status" value="1"/>
</dbReference>
<keyword evidence="5" id="KW-0961">Cell wall biogenesis/degradation</keyword>
<dbReference type="PANTHER" id="PTHR32116:SF31">
    <property type="entry name" value="GALACTURONOSYLTRANSFERASE 8"/>
    <property type="match status" value="1"/>
</dbReference>
<dbReference type="GO" id="GO:0071555">
    <property type="term" value="P:cell wall organization"/>
    <property type="evidence" value="ECO:0007669"/>
    <property type="project" value="UniProtKB-KW"/>
</dbReference>
<dbReference type="EC" id="2.4.1.-" evidence="5"/>
<evidence type="ECO:0000313" key="7">
    <source>
        <dbReference type="Proteomes" id="UP001371456"/>
    </source>
</evidence>
<evidence type="ECO:0000256" key="5">
    <source>
        <dbReference type="RuleBase" id="RU362027"/>
    </source>
</evidence>
<dbReference type="EMBL" id="JBANQN010000009">
    <property type="protein sequence ID" value="KAK6780313.1"/>
    <property type="molecule type" value="Genomic_DNA"/>
</dbReference>
<protein>
    <recommendedName>
        <fullName evidence="5">Hexosyltransferase</fullName>
        <ecNumber evidence="5">2.4.1.-</ecNumber>
    </recommendedName>
</protein>
<dbReference type="InterPro" id="IPR002495">
    <property type="entry name" value="Glyco_trans_8"/>
</dbReference>
<comment type="subcellular location">
    <subcellularLocation>
        <location evidence="5">Golgi apparatus membrane</location>
        <topology evidence="5">Single-pass type II membrane protein</topology>
    </subcellularLocation>
</comment>
<dbReference type="GO" id="GO:0000139">
    <property type="term" value="C:Golgi membrane"/>
    <property type="evidence" value="ECO:0007669"/>
    <property type="project" value="UniProtKB-SubCell"/>
</dbReference>
<evidence type="ECO:0000256" key="4">
    <source>
        <dbReference type="ARBA" id="ARBA00022679"/>
    </source>
</evidence>
<proteinExistence type="inferred from homology"/>
<evidence type="ECO:0000256" key="1">
    <source>
        <dbReference type="ARBA" id="ARBA00004877"/>
    </source>
</evidence>
<dbReference type="PANTHER" id="PTHR32116">
    <property type="entry name" value="GALACTURONOSYLTRANSFERASE 4-RELATED"/>
    <property type="match status" value="1"/>
</dbReference>
<accession>A0AAN8Y847</accession>
<dbReference type="InterPro" id="IPR029993">
    <property type="entry name" value="GAUT"/>
</dbReference>
<evidence type="ECO:0000256" key="3">
    <source>
        <dbReference type="ARBA" id="ARBA00022676"/>
    </source>
</evidence>
<keyword evidence="3 5" id="KW-0328">Glycosyltransferase</keyword>
<evidence type="ECO:0000256" key="2">
    <source>
        <dbReference type="ARBA" id="ARBA00006351"/>
    </source>
</evidence>
<dbReference type="Proteomes" id="UP001371456">
    <property type="component" value="Unassembled WGS sequence"/>
</dbReference>
<keyword evidence="4" id="KW-0808">Transferase</keyword>
<dbReference type="AlphaFoldDB" id="A0AAN8Y847"/>
<comment type="caution">
    <text evidence="6">The sequence shown here is derived from an EMBL/GenBank/DDBJ whole genome shotgun (WGS) entry which is preliminary data.</text>
</comment>
<organism evidence="6 7">
    <name type="scientific">Solanum bulbocastanum</name>
    <name type="common">Wild potato</name>
    <dbReference type="NCBI Taxonomy" id="147425"/>
    <lineage>
        <taxon>Eukaryota</taxon>
        <taxon>Viridiplantae</taxon>
        <taxon>Streptophyta</taxon>
        <taxon>Embryophyta</taxon>
        <taxon>Tracheophyta</taxon>
        <taxon>Spermatophyta</taxon>
        <taxon>Magnoliopsida</taxon>
        <taxon>eudicotyledons</taxon>
        <taxon>Gunneridae</taxon>
        <taxon>Pentapetalae</taxon>
        <taxon>asterids</taxon>
        <taxon>lamiids</taxon>
        <taxon>Solanales</taxon>
        <taxon>Solanaceae</taxon>
        <taxon>Solanoideae</taxon>
        <taxon>Solaneae</taxon>
        <taxon>Solanum</taxon>
    </lineage>
</organism>
<keyword evidence="7" id="KW-1185">Reference proteome</keyword>
<keyword evidence="5" id="KW-0333">Golgi apparatus</keyword>
<gene>
    <name evidence="6" type="ORF">RDI58_022497</name>
</gene>
<dbReference type="InterPro" id="IPR029044">
    <property type="entry name" value="Nucleotide-diphossugar_trans"/>
</dbReference>